<dbReference type="AlphaFoldDB" id="T1GRY1"/>
<feature type="compositionally biased region" description="Low complexity" evidence="2">
    <location>
        <begin position="191"/>
        <end position="201"/>
    </location>
</feature>
<reference evidence="4" key="1">
    <citation type="submission" date="2013-02" db="EMBL/GenBank/DDBJ databases">
        <authorList>
            <person name="Hughes D."/>
        </authorList>
    </citation>
    <scope>NUCLEOTIDE SEQUENCE</scope>
    <source>
        <strain>Durham</strain>
        <strain evidence="4">NC isolate 2 -- Noor lab</strain>
    </source>
</reference>
<feature type="region of interest" description="Disordered" evidence="2">
    <location>
        <begin position="171"/>
        <end position="201"/>
    </location>
</feature>
<dbReference type="EnsemblMetazoa" id="MESCA006428-RA">
    <property type="protein sequence ID" value="MESCA006428-PA"/>
    <property type="gene ID" value="MESCA006428"/>
</dbReference>
<evidence type="ECO:0008006" key="5">
    <source>
        <dbReference type="Google" id="ProtNLM"/>
    </source>
</evidence>
<feature type="coiled-coil region" evidence="1">
    <location>
        <begin position="27"/>
        <end position="54"/>
    </location>
</feature>
<evidence type="ECO:0000256" key="1">
    <source>
        <dbReference type="SAM" id="Coils"/>
    </source>
</evidence>
<dbReference type="GO" id="GO:0016020">
    <property type="term" value="C:membrane"/>
    <property type="evidence" value="ECO:0007669"/>
    <property type="project" value="InterPro"/>
</dbReference>
<sequence length="310" mass="34293">MDQRKLMDNANTITDMAKTQNTVYEIISDMSSRQDAIEERLTNLEDKMQTLQDNLELLPEIITKCLTAHQERIEQRRNFLHPDTAVNAIPQTPAPMYNPNQPIIFPHSRSVPTSNTASQAYHWPTSPILPPISSRTPHLVPETYTMSLPSGNYPAAPSTTGAAGLATSGAHYANASGNNPQTDEESASILSNDDTNTTTSPTEYYTATDSTANEFEYEFEFSSPSNSPKSSTSLERYIDVEPRVDTETDSVTVVVLNPTSSQTPPKHHHHKQLEGTVVLAIITRTTNSPENATQIKVHRPLQEGHLKNII</sequence>
<dbReference type="STRING" id="36166.T1GRY1"/>
<accession>T1GRY1</accession>
<reference evidence="3" key="2">
    <citation type="submission" date="2015-06" db="UniProtKB">
        <authorList>
            <consortium name="EnsemblMetazoa"/>
        </authorList>
    </citation>
    <scope>IDENTIFICATION</scope>
</reference>
<keyword evidence="1" id="KW-0175">Coiled coil</keyword>
<dbReference type="PANTHER" id="PTHR10153">
    <property type="entry name" value="SMALL CONDUCTANCE CALCIUM-ACTIVATED POTASSIUM CHANNEL"/>
    <property type="match status" value="1"/>
</dbReference>
<dbReference type="HOGENOM" id="CLU_898007_0_0_1"/>
<evidence type="ECO:0000313" key="4">
    <source>
        <dbReference type="Proteomes" id="UP000015102"/>
    </source>
</evidence>
<keyword evidence="4" id="KW-1185">Reference proteome</keyword>
<dbReference type="EMBL" id="CAQQ02019848">
    <property type="status" value="NOT_ANNOTATED_CDS"/>
    <property type="molecule type" value="Genomic_DNA"/>
</dbReference>
<organism evidence="3 4">
    <name type="scientific">Megaselia scalaris</name>
    <name type="common">Humpbacked fly</name>
    <name type="synonym">Phora scalaris</name>
    <dbReference type="NCBI Taxonomy" id="36166"/>
    <lineage>
        <taxon>Eukaryota</taxon>
        <taxon>Metazoa</taxon>
        <taxon>Ecdysozoa</taxon>
        <taxon>Arthropoda</taxon>
        <taxon>Hexapoda</taxon>
        <taxon>Insecta</taxon>
        <taxon>Pterygota</taxon>
        <taxon>Neoptera</taxon>
        <taxon>Endopterygota</taxon>
        <taxon>Diptera</taxon>
        <taxon>Brachycera</taxon>
        <taxon>Muscomorpha</taxon>
        <taxon>Platypezoidea</taxon>
        <taxon>Phoridae</taxon>
        <taxon>Megaseliini</taxon>
        <taxon>Megaselia</taxon>
    </lineage>
</organism>
<evidence type="ECO:0000313" key="3">
    <source>
        <dbReference type="EnsemblMetazoa" id="MESCA006428-PA"/>
    </source>
</evidence>
<dbReference type="Proteomes" id="UP000015102">
    <property type="component" value="Unassembled WGS sequence"/>
</dbReference>
<name>T1GRY1_MEGSC</name>
<dbReference type="GO" id="GO:0016286">
    <property type="term" value="F:small conductance calcium-activated potassium channel activity"/>
    <property type="evidence" value="ECO:0007669"/>
    <property type="project" value="InterPro"/>
</dbReference>
<protein>
    <recommendedName>
        <fullName evidence="5">Calmodulin-binding domain-containing protein</fullName>
    </recommendedName>
</protein>
<evidence type="ECO:0000256" key="2">
    <source>
        <dbReference type="SAM" id="MobiDB-lite"/>
    </source>
</evidence>
<dbReference type="InterPro" id="IPR015449">
    <property type="entry name" value="K_chnl_Ca-activ_SK"/>
</dbReference>
<proteinExistence type="predicted"/>